<organism evidence="1 2">
    <name type="scientific">Heracleum sosnowskyi</name>
    <dbReference type="NCBI Taxonomy" id="360622"/>
    <lineage>
        <taxon>Eukaryota</taxon>
        <taxon>Viridiplantae</taxon>
        <taxon>Streptophyta</taxon>
        <taxon>Embryophyta</taxon>
        <taxon>Tracheophyta</taxon>
        <taxon>Spermatophyta</taxon>
        <taxon>Magnoliopsida</taxon>
        <taxon>eudicotyledons</taxon>
        <taxon>Gunneridae</taxon>
        <taxon>Pentapetalae</taxon>
        <taxon>asterids</taxon>
        <taxon>campanulids</taxon>
        <taxon>Apiales</taxon>
        <taxon>Apiaceae</taxon>
        <taxon>Apioideae</taxon>
        <taxon>apioid superclade</taxon>
        <taxon>Tordylieae</taxon>
        <taxon>Tordyliinae</taxon>
        <taxon>Heracleum</taxon>
    </lineage>
</organism>
<evidence type="ECO:0008006" key="3">
    <source>
        <dbReference type="Google" id="ProtNLM"/>
    </source>
</evidence>
<dbReference type="InterPro" id="IPR040256">
    <property type="entry name" value="At4g02000-like"/>
</dbReference>
<accession>A0AAD8MX65</accession>
<dbReference type="PANTHER" id="PTHR31286:SF153">
    <property type="entry name" value="DUF4283 DOMAIN PROTEIN"/>
    <property type="match status" value="1"/>
</dbReference>
<dbReference type="AlphaFoldDB" id="A0AAD8MX65"/>
<keyword evidence="2" id="KW-1185">Reference proteome</keyword>
<evidence type="ECO:0000313" key="2">
    <source>
        <dbReference type="Proteomes" id="UP001237642"/>
    </source>
</evidence>
<dbReference type="Proteomes" id="UP001237642">
    <property type="component" value="Unassembled WGS sequence"/>
</dbReference>
<evidence type="ECO:0000313" key="1">
    <source>
        <dbReference type="EMBL" id="KAK1393135.1"/>
    </source>
</evidence>
<protein>
    <recommendedName>
        <fullName evidence="3">DUF4283 domain-containing protein</fullName>
    </recommendedName>
</protein>
<name>A0AAD8MX65_9APIA</name>
<dbReference type="PANTHER" id="PTHR31286">
    <property type="entry name" value="GLYCINE-RICH CELL WALL STRUCTURAL PROTEIN 1.8-LIKE"/>
    <property type="match status" value="1"/>
</dbReference>
<reference evidence="1" key="1">
    <citation type="submission" date="2023-02" db="EMBL/GenBank/DDBJ databases">
        <title>Genome of toxic invasive species Heracleum sosnowskyi carries increased number of genes despite the absence of recent whole-genome duplications.</title>
        <authorList>
            <person name="Schelkunov M."/>
            <person name="Shtratnikova V."/>
            <person name="Makarenko M."/>
            <person name="Klepikova A."/>
            <person name="Omelchenko D."/>
            <person name="Novikova G."/>
            <person name="Obukhova E."/>
            <person name="Bogdanov V."/>
            <person name="Penin A."/>
            <person name="Logacheva M."/>
        </authorList>
    </citation>
    <scope>NUCLEOTIDE SEQUENCE</scope>
    <source>
        <strain evidence="1">Hsosn_3</strain>
        <tissue evidence="1">Leaf</tissue>
    </source>
</reference>
<comment type="caution">
    <text evidence="1">The sequence shown here is derived from an EMBL/GenBank/DDBJ whole genome shotgun (WGS) entry which is preliminary data.</text>
</comment>
<reference evidence="1" key="2">
    <citation type="submission" date="2023-05" db="EMBL/GenBank/DDBJ databases">
        <authorList>
            <person name="Schelkunov M.I."/>
        </authorList>
    </citation>
    <scope>NUCLEOTIDE SEQUENCE</scope>
    <source>
        <strain evidence="1">Hsosn_3</strain>
        <tissue evidence="1">Leaf</tissue>
    </source>
</reference>
<dbReference type="EMBL" id="JAUIZM010000003">
    <property type="protein sequence ID" value="KAK1393135.1"/>
    <property type="molecule type" value="Genomic_DNA"/>
</dbReference>
<gene>
    <name evidence="1" type="ORF">POM88_012191</name>
</gene>
<proteinExistence type="predicted"/>
<sequence length="106" mass="12499">MADLNIDEEENGEFMFDDDVEEHVNKYELCLVGRFLTEKNINTRAMFYHREDMLWVCNGGHWSFDNAMLITSQIPSGEDPLKVPLWFIEIWIQIHDLPTVFMSESV</sequence>